<gene>
    <name evidence="1" type="ORF">BU23DRAFT_651988</name>
</gene>
<evidence type="ECO:0000313" key="2">
    <source>
        <dbReference type="Proteomes" id="UP000800036"/>
    </source>
</evidence>
<evidence type="ECO:0000313" key="1">
    <source>
        <dbReference type="EMBL" id="KAF1969753.1"/>
    </source>
</evidence>
<dbReference type="InterPro" id="IPR036291">
    <property type="entry name" value="NAD(P)-bd_dom_sf"/>
</dbReference>
<reference evidence="1" key="1">
    <citation type="journal article" date="2020" name="Stud. Mycol.">
        <title>101 Dothideomycetes genomes: a test case for predicting lifestyles and emergence of pathogens.</title>
        <authorList>
            <person name="Haridas S."/>
            <person name="Albert R."/>
            <person name="Binder M."/>
            <person name="Bloem J."/>
            <person name="Labutti K."/>
            <person name="Salamov A."/>
            <person name="Andreopoulos B."/>
            <person name="Baker S."/>
            <person name="Barry K."/>
            <person name="Bills G."/>
            <person name="Bluhm B."/>
            <person name="Cannon C."/>
            <person name="Castanera R."/>
            <person name="Culley D."/>
            <person name="Daum C."/>
            <person name="Ezra D."/>
            <person name="Gonzalez J."/>
            <person name="Henrissat B."/>
            <person name="Kuo A."/>
            <person name="Liang C."/>
            <person name="Lipzen A."/>
            <person name="Lutzoni F."/>
            <person name="Magnuson J."/>
            <person name="Mondo S."/>
            <person name="Nolan M."/>
            <person name="Ohm R."/>
            <person name="Pangilinan J."/>
            <person name="Park H.-J."/>
            <person name="Ramirez L."/>
            <person name="Alfaro M."/>
            <person name="Sun H."/>
            <person name="Tritt A."/>
            <person name="Yoshinaga Y."/>
            <person name="Zwiers L.-H."/>
            <person name="Turgeon B."/>
            <person name="Goodwin S."/>
            <person name="Spatafora J."/>
            <person name="Crous P."/>
            <person name="Grigoriev I."/>
        </authorList>
    </citation>
    <scope>NUCLEOTIDE SEQUENCE</scope>
    <source>
        <strain evidence="1">CBS 107.79</strain>
    </source>
</reference>
<dbReference type="OrthoDB" id="3535423at2759"/>
<proteinExistence type="predicted"/>
<name>A0A6A5UX76_9PLEO</name>
<dbReference type="Proteomes" id="UP000800036">
    <property type="component" value="Unassembled WGS sequence"/>
</dbReference>
<keyword evidence="2" id="KW-1185">Reference proteome</keyword>
<dbReference type="PANTHER" id="PTHR14097:SF9">
    <property type="entry name" value="EPIMERASE, PUTATIVE (AFU_ORTHOLOGUE AFUA_8G07320)-RELATED"/>
    <property type="match status" value="1"/>
</dbReference>
<accession>A0A6A5UX76</accession>
<dbReference type="EMBL" id="ML976706">
    <property type="protein sequence ID" value="KAF1969753.1"/>
    <property type="molecule type" value="Genomic_DNA"/>
</dbReference>
<dbReference type="PANTHER" id="PTHR14097">
    <property type="entry name" value="OXIDOREDUCTASE HTATIP2"/>
    <property type="match status" value="1"/>
</dbReference>
<organism evidence="1 2">
    <name type="scientific">Bimuria novae-zelandiae CBS 107.79</name>
    <dbReference type="NCBI Taxonomy" id="1447943"/>
    <lineage>
        <taxon>Eukaryota</taxon>
        <taxon>Fungi</taxon>
        <taxon>Dikarya</taxon>
        <taxon>Ascomycota</taxon>
        <taxon>Pezizomycotina</taxon>
        <taxon>Dothideomycetes</taxon>
        <taxon>Pleosporomycetidae</taxon>
        <taxon>Pleosporales</taxon>
        <taxon>Massarineae</taxon>
        <taxon>Didymosphaeriaceae</taxon>
        <taxon>Bimuria</taxon>
    </lineage>
</organism>
<protein>
    <submittedName>
        <fullName evidence="1">Uncharacterized protein</fullName>
    </submittedName>
</protein>
<dbReference type="SUPFAM" id="SSF51735">
    <property type="entry name" value="NAD(P)-binding Rossmann-fold domains"/>
    <property type="match status" value="1"/>
</dbReference>
<dbReference type="Gene3D" id="3.40.50.720">
    <property type="entry name" value="NAD(P)-binding Rossmann-like Domain"/>
    <property type="match status" value="1"/>
</dbReference>
<sequence>MKVLITGATGTIGSAILKHLLLNPAITSIIVLSRRALPAHISSPKLTTIIVQEFASYDGTLLAQLVSADAAVWAMGTTDANHEVNYVYPTAFFTALMDARKASQQVGAGKRLHYVRVCGAFTERDQDRSLWFYDAPRKLHGLSEAKTLELGEQYKDVCRTWVVKPGGVATSGVWAMECLGGLLGGGVVIGDEKLGAFVADLVVRGEEEEGRVWNGRMVVKGGELLRGGK</sequence>
<dbReference type="AlphaFoldDB" id="A0A6A5UX76"/>